<dbReference type="InterPro" id="IPR002104">
    <property type="entry name" value="Integrase_catalytic"/>
</dbReference>
<evidence type="ECO:0000256" key="1">
    <source>
        <dbReference type="ARBA" id="ARBA00008857"/>
    </source>
</evidence>
<feature type="domain" description="Core-binding (CB)" evidence="8">
    <location>
        <begin position="176"/>
        <end position="268"/>
    </location>
</feature>
<dbReference type="EMBL" id="JBHSMF010000002">
    <property type="protein sequence ID" value="MFC5496307.1"/>
    <property type="molecule type" value="Genomic_DNA"/>
</dbReference>
<dbReference type="PROSITE" id="PS51898">
    <property type="entry name" value="TYR_RECOMBINASE"/>
    <property type="match status" value="1"/>
</dbReference>
<feature type="domain" description="Tyr recombinase" evidence="7">
    <location>
        <begin position="292"/>
        <end position="460"/>
    </location>
</feature>
<keyword evidence="4" id="KW-0233">DNA recombination</keyword>
<organism evidence="9 10">
    <name type="scientific">Caenimonas terrae</name>
    <dbReference type="NCBI Taxonomy" id="696074"/>
    <lineage>
        <taxon>Bacteria</taxon>
        <taxon>Pseudomonadati</taxon>
        <taxon>Pseudomonadota</taxon>
        <taxon>Betaproteobacteria</taxon>
        <taxon>Burkholderiales</taxon>
        <taxon>Comamonadaceae</taxon>
        <taxon>Caenimonas</taxon>
    </lineage>
</organism>
<dbReference type="PANTHER" id="PTHR30349:SF41">
    <property type="entry name" value="INTEGRASE_RECOMBINASE PROTEIN MJ0367-RELATED"/>
    <property type="match status" value="1"/>
</dbReference>
<evidence type="ECO:0000256" key="5">
    <source>
        <dbReference type="PROSITE-ProRule" id="PRU01248"/>
    </source>
</evidence>
<name>A0ABW0NBF9_9BURK</name>
<dbReference type="InterPro" id="IPR013762">
    <property type="entry name" value="Integrase-like_cat_sf"/>
</dbReference>
<evidence type="ECO:0000256" key="3">
    <source>
        <dbReference type="ARBA" id="ARBA00023125"/>
    </source>
</evidence>
<feature type="compositionally biased region" description="Polar residues" evidence="6">
    <location>
        <begin position="1"/>
        <end position="10"/>
    </location>
</feature>
<accession>A0ABW0NBF9</accession>
<keyword evidence="10" id="KW-1185">Reference proteome</keyword>
<evidence type="ECO:0000259" key="7">
    <source>
        <dbReference type="PROSITE" id="PS51898"/>
    </source>
</evidence>
<comment type="caution">
    <text evidence="9">The sequence shown here is derived from an EMBL/GenBank/DDBJ whole genome shotgun (WGS) entry which is preliminary data.</text>
</comment>
<proteinExistence type="inferred from homology"/>
<reference evidence="10" key="1">
    <citation type="journal article" date="2019" name="Int. J. Syst. Evol. Microbiol.">
        <title>The Global Catalogue of Microorganisms (GCM) 10K type strain sequencing project: providing services to taxonomists for standard genome sequencing and annotation.</title>
        <authorList>
            <consortium name="The Broad Institute Genomics Platform"/>
            <consortium name="The Broad Institute Genome Sequencing Center for Infectious Disease"/>
            <person name="Wu L."/>
            <person name="Ma J."/>
        </authorList>
    </citation>
    <scope>NUCLEOTIDE SEQUENCE [LARGE SCALE GENOMIC DNA]</scope>
    <source>
        <strain evidence="10">CCUG 57401</strain>
    </source>
</reference>
<gene>
    <name evidence="9" type="ORF">ACFPOE_02055</name>
</gene>
<evidence type="ECO:0000256" key="6">
    <source>
        <dbReference type="SAM" id="MobiDB-lite"/>
    </source>
</evidence>
<evidence type="ECO:0000256" key="4">
    <source>
        <dbReference type="ARBA" id="ARBA00023172"/>
    </source>
</evidence>
<feature type="region of interest" description="Disordered" evidence="6">
    <location>
        <begin position="1"/>
        <end position="68"/>
    </location>
</feature>
<dbReference type="PANTHER" id="PTHR30349">
    <property type="entry name" value="PHAGE INTEGRASE-RELATED"/>
    <property type="match status" value="1"/>
</dbReference>
<dbReference type="InterPro" id="IPR044068">
    <property type="entry name" value="CB"/>
</dbReference>
<dbReference type="InterPro" id="IPR050090">
    <property type="entry name" value="Tyrosine_recombinase_XerCD"/>
</dbReference>
<keyword evidence="3 5" id="KW-0238">DNA-binding</keyword>
<evidence type="ECO:0000313" key="10">
    <source>
        <dbReference type="Proteomes" id="UP001596037"/>
    </source>
</evidence>
<dbReference type="RefSeq" id="WP_376848333.1">
    <property type="nucleotide sequence ID" value="NZ_JBHSMF010000002.1"/>
</dbReference>
<keyword evidence="2" id="KW-0229">DNA integration</keyword>
<protein>
    <submittedName>
        <fullName evidence="9">Integrase</fullName>
    </submittedName>
</protein>
<dbReference type="Gene3D" id="1.10.443.10">
    <property type="entry name" value="Intergrase catalytic core"/>
    <property type="match status" value="1"/>
</dbReference>
<sequence length="541" mass="58529">MHPNESNLHQPVTDIADPADGVAQTRADAHAPPEVPARGKQPKVRTTGQEGASEKAAKKRKPGRPRVAPYKEGKVWSFRVRRGGLDIYESGFASQEVAYEAMNELVKQLGTGKAPMYGGPGKNSLGKSLQRFGLDHLPGLKGAPQAVRRFNRWLKALGLPTLAILPVAQADQAPKNTTVRKGRYWAVHLVPDSAQVRIPRGLNAHRAALMSKSADSARVRQVLAAKDIAKVGRDDLQRYIQALEAEGLARATVGQEQSLLSGLFNHAKEFWHWNNMGGNAASGLNLTGELVKRERVLSEGEQTRFDEAVMECRVQTSKPAFQLLLETAMRAGEPRNATWGDVDWDNCVIALRETKNGKARKVPLSPAALDALRELGPSQEKQEPIFRMTYESLKAAWRRICERAGLEDLHIQDLRHTAATRMALKTGNVFLVKALTGHETFEMVERYVNVTALDVVKVMHAAQTPAPATPPALPPLQAEQQSSAPADALALMAQLAALSAQLSAQLAAGGGQQRPAPGPEHARARGPAANEPATGSQAQGA</sequence>
<dbReference type="Proteomes" id="UP001596037">
    <property type="component" value="Unassembled WGS sequence"/>
</dbReference>
<dbReference type="CDD" id="cd00796">
    <property type="entry name" value="INT_Rci_Hp1_C"/>
    <property type="match status" value="1"/>
</dbReference>
<feature type="region of interest" description="Disordered" evidence="6">
    <location>
        <begin position="504"/>
        <end position="541"/>
    </location>
</feature>
<comment type="similarity">
    <text evidence="1">Belongs to the 'phage' integrase family.</text>
</comment>
<evidence type="ECO:0000313" key="9">
    <source>
        <dbReference type="EMBL" id="MFC5496307.1"/>
    </source>
</evidence>
<dbReference type="SUPFAM" id="SSF56349">
    <property type="entry name" value="DNA breaking-rejoining enzymes"/>
    <property type="match status" value="1"/>
</dbReference>
<dbReference type="InterPro" id="IPR011010">
    <property type="entry name" value="DNA_brk_join_enz"/>
</dbReference>
<evidence type="ECO:0000256" key="2">
    <source>
        <dbReference type="ARBA" id="ARBA00022908"/>
    </source>
</evidence>
<evidence type="ECO:0000259" key="8">
    <source>
        <dbReference type="PROSITE" id="PS51900"/>
    </source>
</evidence>
<dbReference type="PROSITE" id="PS51900">
    <property type="entry name" value="CB"/>
    <property type="match status" value="1"/>
</dbReference>
<dbReference type="Pfam" id="PF00589">
    <property type="entry name" value="Phage_integrase"/>
    <property type="match status" value="1"/>
</dbReference>